<evidence type="ECO:0000256" key="2">
    <source>
        <dbReference type="SAM" id="SignalP"/>
    </source>
</evidence>
<evidence type="ECO:0000256" key="1">
    <source>
        <dbReference type="SAM" id="MobiDB-lite"/>
    </source>
</evidence>
<dbReference type="OrthoDB" id="3248299at2"/>
<dbReference type="EMBL" id="CP002000">
    <property type="protein sequence ID" value="ADJ49115.1"/>
    <property type="molecule type" value="Genomic_DNA"/>
</dbReference>
<proteinExistence type="predicted"/>
<organism evidence="3 4">
    <name type="scientific">Amycolatopsis mediterranei (strain U-32)</name>
    <dbReference type="NCBI Taxonomy" id="749927"/>
    <lineage>
        <taxon>Bacteria</taxon>
        <taxon>Bacillati</taxon>
        <taxon>Actinomycetota</taxon>
        <taxon>Actinomycetes</taxon>
        <taxon>Pseudonocardiales</taxon>
        <taxon>Pseudonocardiaceae</taxon>
        <taxon>Amycolatopsis</taxon>
    </lineage>
</organism>
<dbReference type="HOGENOM" id="CLU_046515_0_0_11"/>
<feature type="chain" id="PRO_5002607450" description="Glycoside-hydrolase family GH114 TIM-barrel domain-containing protein" evidence="2">
    <location>
        <begin position="35"/>
        <end position="468"/>
    </location>
</feature>
<protein>
    <recommendedName>
        <fullName evidence="5">Glycoside-hydrolase family GH114 TIM-barrel domain-containing protein</fullName>
    </recommendedName>
</protein>
<evidence type="ECO:0000313" key="4">
    <source>
        <dbReference type="Proteomes" id="UP000000328"/>
    </source>
</evidence>
<sequence>MPKATLMRHHPVACWTAAFVLLAGCLAGCVASSAQEIAVPPPKPLAPCAWWYGIGQPPTAQEIELAAKRYQVVVLNADQGAAMRRLHQLNSRVKVLVYKDLSSTRNYPGAVDGGQDAVFLPSGIGYVAAQEHHPEWFAQDVNGRRIEWQGYPRHWQMTVWNPDYQQAWTDAVVAEVTREGWDGVLADNDFNSLSHYSSAVLAGTANVAETDRKLRDGLDAFLSKAGDALTNAQKLMVPNVSETHLVPGRWTAHSRFGGAMEENFGFRENGGTGGLLTFRGNEFQELRAQAALGESLLLLVTRTHNAREERSGYASAALLAGPRTCWTRATTDDYRDPEWSALQDSGLGEAIDAASRLPNGVWTRTFSHGWVAVNTTASTQTVEPPPGLVKPGAPAPTPTPTPTPTRTSTPTSAPTSTRTSAPTSTPAPPSLTLEAADAIILVDPQQLVKRGTWRITRDEFRIGRLWAR</sequence>
<feature type="compositionally biased region" description="Low complexity" evidence="1">
    <location>
        <begin position="404"/>
        <end position="424"/>
    </location>
</feature>
<name>A0A0H3DDU6_AMYMU</name>
<dbReference type="RefSeq" id="WP_013229158.1">
    <property type="nucleotide sequence ID" value="NC_014318.1"/>
</dbReference>
<dbReference type="InterPro" id="IPR029455">
    <property type="entry name" value="GHL15"/>
</dbReference>
<dbReference type="Proteomes" id="UP000000328">
    <property type="component" value="Chromosome"/>
</dbReference>
<dbReference type="eggNOG" id="ENOG502Z93Z">
    <property type="taxonomic scope" value="Bacteria"/>
</dbReference>
<dbReference type="GeneID" id="92875035"/>
<reference evidence="3 4" key="1">
    <citation type="journal article" date="2010" name="Cell Res.">
        <title>Complete genome sequence of the rifamycin SV-producing Amycolatopsis mediterranei U32 revealed its genetic characteristics in phylogeny and metabolism.</title>
        <authorList>
            <person name="Zhao W."/>
            <person name="Zhong Y."/>
            <person name="Yuan H."/>
            <person name="Wang J."/>
            <person name="Zheng H."/>
            <person name="Wang Y."/>
            <person name="Cen X."/>
            <person name="Xu F."/>
            <person name="Bai J."/>
            <person name="Han X."/>
            <person name="Lu G."/>
            <person name="Zhu Y."/>
            <person name="Shao Z."/>
            <person name="Yan H."/>
            <person name="Li C."/>
            <person name="Peng N."/>
            <person name="Zhang Z."/>
            <person name="Zhang Y."/>
            <person name="Lin W."/>
            <person name="Fan Y."/>
            <person name="Qin Z."/>
            <person name="Hu Y."/>
            <person name="Zhu B."/>
            <person name="Wang S."/>
            <person name="Ding X."/>
            <person name="Zhao G.P."/>
        </authorList>
    </citation>
    <scope>NUCLEOTIDE SEQUENCE [LARGE SCALE GENOMIC DNA]</scope>
    <source>
        <strain evidence="4">U-32</strain>
    </source>
</reference>
<dbReference type="InterPro" id="IPR013785">
    <property type="entry name" value="Aldolase_TIM"/>
</dbReference>
<gene>
    <name evidence="3" type="ordered locus">AMED_7401</name>
</gene>
<feature type="signal peptide" evidence="2">
    <location>
        <begin position="1"/>
        <end position="34"/>
    </location>
</feature>
<accession>A0A0H3DDU6</accession>
<keyword evidence="2" id="KW-0732">Signal</keyword>
<dbReference type="PROSITE" id="PS51257">
    <property type="entry name" value="PROKAR_LIPOPROTEIN"/>
    <property type="match status" value="1"/>
</dbReference>
<dbReference type="Gene3D" id="3.20.20.70">
    <property type="entry name" value="Aldolase class I"/>
    <property type="match status" value="1"/>
</dbReference>
<evidence type="ECO:0000313" key="3">
    <source>
        <dbReference type="EMBL" id="ADJ49115.1"/>
    </source>
</evidence>
<dbReference type="PATRIC" id="fig|749927.5.peg.7697"/>
<dbReference type="KEGG" id="amd:AMED_7401"/>
<evidence type="ECO:0008006" key="5">
    <source>
        <dbReference type="Google" id="ProtNLM"/>
    </source>
</evidence>
<dbReference type="AlphaFoldDB" id="A0A0H3DDU6"/>
<feature type="region of interest" description="Disordered" evidence="1">
    <location>
        <begin position="377"/>
        <end position="430"/>
    </location>
</feature>
<feature type="compositionally biased region" description="Pro residues" evidence="1">
    <location>
        <begin position="383"/>
        <end position="403"/>
    </location>
</feature>
<dbReference type="Pfam" id="PF14885">
    <property type="entry name" value="GHL15"/>
    <property type="match status" value="1"/>
</dbReference>